<evidence type="ECO:0008006" key="5">
    <source>
        <dbReference type="Google" id="ProtNLM"/>
    </source>
</evidence>
<accession>I2H277</accession>
<comment type="subcellular location">
    <subcellularLocation>
        <location evidence="1">Cytoplasm</location>
    </subcellularLocation>
</comment>
<evidence type="ECO:0000256" key="1">
    <source>
        <dbReference type="ARBA" id="ARBA00004496"/>
    </source>
</evidence>
<dbReference type="OrthoDB" id="4065231at2759"/>
<keyword evidence="4" id="KW-1185">Reference proteome</keyword>
<dbReference type="EMBL" id="HE806318">
    <property type="protein sequence ID" value="CCH60479.1"/>
    <property type="molecule type" value="Genomic_DNA"/>
</dbReference>
<dbReference type="STRING" id="1071380.I2H277"/>
<dbReference type="Pfam" id="PF04912">
    <property type="entry name" value="Dynamitin"/>
    <property type="match status" value="1"/>
</dbReference>
<dbReference type="RefSeq" id="XP_004179998.1">
    <property type="nucleotide sequence ID" value="XM_004179950.1"/>
</dbReference>
<proteinExistence type="predicted"/>
<dbReference type="GO" id="GO:0007017">
    <property type="term" value="P:microtubule-based process"/>
    <property type="evidence" value="ECO:0007669"/>
    <property type="project" value="InterPro"/>
</dbReference>
<dbReference type="InParanoid" id="I2H277"/>
<keyword evidence="2" id="KW-0963">Cytoplasm</keyword>
<dbReference type="GO" id="GO:0005737">
    <property type="term" value="C:cytoplasm"/>
    <property type="evidence" value="ECO:0007669"/>
    <property type="project" value="UniProtKB-SubCell"/>
</dbReference>
<dbReference type="InterPro" id="IPR028133">
    <property type="entry name" value="Dynamitin"/>
</dbReference>
<evidence type="ECO:0000256" key="2">
    <source>
        <dbReference type="ARBA" id="ARBA00022490"/>
    </source>
</evidence>
<protein>
    <recommendedName>
        <fullName evidence="5">Dynactin subunit</fullName>
    </recommendedName>
</protein>
<dbReference type="GeneID" id="14495459"/>
<dbReference type="Proteomes" id="UP000002866">
    <property type="component" value="Chromosome 3"/>
</dbReference>
<reference evidence="3 4" key="1">
    <citation type="journal article" date="2011" name="Proc. Natl. Acad. Sci. U.S.A.">
        <title>Evolutionary erosion of yeast sex chromosomes by mating-type switching accidents.</title>
        <authorList>
            <person name="Gordon J.L."/>
            <person name="Armisen D."/>
            <person name="Proux-Wera E."/>
            <person name="Oheigeartaigh S.S."/>
            <person name="Byrne K.P."/>
            <person name="Wolfe K.H."/>
        </authorList>
    </citation>
    <scope>NUCLEOTIDE SEQUENCE [LARGE SCALE GENOMIC DNA]</scope>
    <source>
        <strain evidence="4">ATCC 34711 / CBS 6284 / DSM 70876 / NBRC 10599 / NRRL Y-10934 / UCD 77-7</strain>
    </source>
</reference>
<dbReference type="GO" id="GO:0005869">
    <property type="term" value="C:dynactin complex"/>
    <property type="evidence" value="ECO:0007669"/>
    <property type="project" value="InterPro"/>
</dbReference>
<sequence length="292" mass="33058">MDLKEDLGGLDVNSRDVWEIEPSKDEKFSSNFEDKRDIDHVLQVKTPTVLETSKLIEEASINSKNGALGKKKTLKDHKPLSAKDLERVLESLNINNNLDKLKLQSLNQLTGSEDVVKLPNIQLDTASTIRLLNLESRITRLEKIVGHPNTNENVPNYPLVSQINSISRQLSIITQSDSIQNLQDNLNDLKSLNINNEENVNPKIIRLYEFYISTLPIKNYLPKLINQINYLSTILTDYNNSKHIVVELDSKINTISDMIKSWSSTIDKISTKLDLLNANLVTLIKEISSGKE</sequence>
<organism evidence="3 4">
    <name type="scientific">Henningerozyma blattae (strain ATCC 34711 / CBS 6284 / DSM 70876 / NBRC 10599 / NRRL Y-10934 / UCD 77-7)</name>
    <name type="common">Yeast</name>
    <name type="synonym">Tetrapisispora blattae</name>
    <dbReference type="NCBI Taxonomy" id="1071380"/>
    <lineage>
        <taxon>Eukaryota</taxon>
        <taxon>Fungi</taxon>
        <taxon>Dikarya</taxon>
        <taxon>Ascomycota</taxon>
        <taxon>Saccharomycotina</taxon>
        <taxon>Saccharomycetes</taxon>
        <taxon>Saccharomycetales</taxon>
        <taxon>Saccharomycetaceae</taxon>
        <taxon>Henningerozyma</taxon>
    </lineage>
</organism>
<dbReference type="KEGG" id="tbl:TBLA_0C06870"/>
<dbReference type="AlphaFoldDB" id="I2H277"/>
<dbReference type="HOGENOM" id="CLU_953688_0_0_1"/>
<evidence type="ECO:0000313" key="4">
    <source>
        <dbReference type="Proteomes" id="UP000002866"/>
    </source>
</evidence>
<evidence type="ECO:0000313" key="3">
    <source>
        <dbReference type="EMBL" id="CCH60479.1"/>
    </source>
</evidence>
<gene>
    <name evidence="3" type="primary">TBLA0C06870</name>
    <name evidence="3" type="ORF">TBLA_0C06870</name>
</gene>
<dbReference type="FunCoup" id="I2H277">
    <property type="interactions" value="83"/>
</dbReference>
<name>I2H277_HENB6</name>